<dbReference type="RefSeq" id="WP_284371330.1">
    <property type="nucleotide sequence ID" value="NZ_BSNJ01000003.1"/>
</dbReference>
<keyword evidence="4" id="KW-1185">Reference proteome</keyword>
<dbReference type="PANTHER" id="PTHR19328:SF75">
    <property type="entry name" value="ALDOSE SUGAR DEHYDROGENASE YLII"/>
    <property type="match status" value="1"/>
</dbReference>
<proteinExistence type="predicted"/>
<dbReference type="InterPro" id="IPR015919">
    <property type="entry name" value="Cadherin-like_sf"/>
</dbReference>
<reference evidence="3" key="2">
    <citation type="submission" date="2023-01" db="EMBL/GenBank/DDBJ databases">
        <title>Draft genome sequence of Algimonas porphyrae strain NBRC 108216.</title>
        <authorList>
            <person name="Sun Q."/>
            <person name="Mori K."/>
        </authorList>
    </citation>
    <scope>NUCLEOTIDE SEQUENCE</scope>
    <source>
        <strain evidence="3">NBRC 108216</strain>
    </source>
</reference>
<dbReference type="InterPro" id="IPR012938">
    <property type="entry name" value="Glc/Sorbosone_DH"/>
</dbReference>
<feature type="domain" description="Cadherin" evidence="2">
    <location>
        <begin position="72"/>
        <end position="158"/>
    </location>
</feature>
<dbReference type="Gene3D" id="2.60.40.60">
    <property type="entry name" value="Cadherins"/>
    <property type="match status" value="1"/>
</dbReference>
<dbReference type="SUPFAM" id="SSF50952">
    <property type="entry name" value="Soluble quinoprotein glucose dehydrogenase"/>
    <property type="match status" value="1"/>
</dbReference>
<dbReference type="InterPro" id="IPR011041">
    <property type="entry name" value="Quinoprot_gluc/sorb_DH_b-prop"/>
</dbReference>
<dbReference type="PANTHER" id="PTHR19328">
    <property type="entry name" value="HEDGEHOG-INTERACTING PROTEIN"/>
    <property type="match status" value="1"/>
</dbReference>
<dbReference type="Pfam" id="PF07995">
    <property type="entry name" value="GSDH"/>
    <property type="match status" value="1"/>
</dbReference>
<protein>
    <recommendedName>
        <fullName evidence="2">Cadherin domain-containing protein</fullName>
    </recommendedName>
</protein>
<keyword evidence="1" id="KW-0812">Transmembrane</keyword>
<keyword evidence="1" id="KW-0472">Membrane</keyword>
<organism evidence="3 4">
    <name type="scientific">Algimonas porphyrae</name>
    <dbReference type="NCBI Taxonomy" id="1128113"/>
    <lineage>
        <taxon>Bacteria</taxon>
        <taxon>Pseudomonadati</taxon>
        <taxon>Pseudomonadota</taxon>
        <taxon>Alphaproteobacteria</taxon>
        <taxon>Maricaulales</taxon>
        <taxon>Robiginitomaculaceae</taxon>
        <taxon>Algimonas</taxon>
    </lineage>
</organism>
<gene>
    <name evidence="3" type="ORF">GCM10007854_15450</name>
</gene>
<dbReference type="Proteomes" id="UP001161390">
    <property type="component" value="Unassembled WGS sequence"/>
</dbReference>
<evidence type="ECO:0000256" key="1">
    <source>
        <dbReference type="SAM" id="Phobius"/>
    </source>
</evidence>
<dbReference type="InterPro" id="IPR002126">
    <property type="entry name" value="Cadherin-like_dom"/>
</dbReference>
<evidence type="ECO:0000259" key="2">
    <source>
        <dbReference type="PROSITE" id="PS50268"/>
    </source>
</evidence>
<dbReference type="EMBL" id="BSNJ01000003">
    <property type="protein sequence ID" value="GLQ20590.1"/>
    <property type="molecule type" value="Genomic_DNA"/>
</dbReference>
<dbReference type="InterPro" id="IPR011042">
    <property type="entry name" value="6-blade_b-propeller_TolB-like"/>
</dbReference>
<evidence type="ECO:0000313" key="3">
    <source>
        <dbReference type="EMBL" id="GLQ20590.1"/>
    </source>
</evidence>
<evidence type="ECO:0000313" key="4">
    <source>
        <dbReference type="Proteomes" id="UP001161390"/>
    </source>
</evidence>
<dbReference type="Gene3D" id="2.120.10.30">
    <property type="entry name" value="TolB, C-terminal domain"/>
    <property type="match status" value="1"/>
</dbReference>
<reference evidence="3" key="1">
    <citation type="journal article" date="2014" name="Int. J. Syst. Evol. Microbiol.">
        <title>Complete genome of a new Firmicutes species belonging to the dominant human colonic microbiota ('Ruminococcus bicirculans') reveals two chromosomes and a selective capacity to utilize plant glucans.</title>
        <authorList>
            <consortium name="NISC Comparative Sequencing Program"/>
            <person name="Wegmann U."/>
            <person name="Louis P."/>
            <person name="Goesmann A."/>
            <person name="Henrissat B."/>
            <person name="Duncan S.H."/>
            <person name="Flint H.J."/>
        </authorList>
    </citation>
    <scope>NUCLEOTIDE SEQUENCE</scope>
    <source>
        <strain evidence="3">NBRC 108216</strain>
    </source>
</reference>
<feature type="transmembrane region" description="Helical" evidence="1">
    <location>
        <begin position="21"/>
        <end position="39"/>
    </location>
</feature>
<sequence length="528" mass="56089">MPDQIDTPRRTALHAHQRIKGLSLGIGVIALLAGCGSGGSSTPPPPAPPINQIPTFSSSTAASTPENTDGIVYTAQASDPDGTSVRYSLLATGDNPLFTINADSGEVRFTAAPDFETPGDADADNIYRLRVRATDAAGGIASLDVALTVTDVVQTPVLRRKASGLAQPIYVSPLGDGSDRVLVFERAGRIRILNPDTGLLDPVDFADLRAGISTAGEGGLLGFAFAPDFDTSRQIYLNVTNLQDDTEIRRYTLMTGRSDMLDPASEDVILRIDQPFDNHNAGWIGFDANGFLMIPMGDGGSGGDPNNLAQNPQSLLGKVLRLDITGDDFPADPDRDYAIPAGNTYADPADGRPEIFALGLRNPYRSSFDPLTGDLLIADVGQSAIEEVSRLPVDDSSLNFGWRVKEGTRDYLGSTTATLTPPVLEYTHGTGPLEGQSITGGFVYQGPVEALQNVYLFADFISHNVWGVPVLDLQQGGTVQSAGFQRLTDQLQPDTGALTFIISFGLDAKNNLYLTTIGGDVFRLEAAN</sequence>
<dbReference type="CDD" id="cd11304">
    <property type="entry name" value="Cadherin_repeat"/>
    <property type="match status" value="1"/>
</dbReference>
<keyword evidence="1" id="KW-1133">Transmembrane helix</keyword>
<name>A0ABQ5V0Q1_9PROT</name>
<dbReference type="SUPFAM" id="SSF49313">
    <property type="entry name" value="Cadherin-like"/>
    <property type="match status" value="1"/>
</dbReference>
<dbReference type="SMART" id="SM00112">
    <property type="entry name" value="CA"/>
    <property type="match status" value="1"/>
</dbReference>
<comment type="caution">
    <text evidence="3">The sequence shown here is derived from an EMBL/GenBank/DDBJ whole genome shotgun (WGS) entry which is preliminary data.</text>
</comment>
<dbReference type="PROSITE" id="PS50268">
    <property type="entry name" value="CADHERIN_2"/>
    <property type="match status" value="1"/>
</dbReference>
<dbReference type="Pfam" id="PF00028">
    <property type="entry name" value="Cadherin"/>
    <property type="match status" value="1"/>
</dbReference>
<accession>A0ABQ5V0Q1</accession>